<sequence length="472" mass="53248">MSSHKPVRPDETAHKAAVAELEKKIEAADKVFNAVKQKIEASRGPNPFHEKNKELRAELDKIREAQSAIRSSKQEIIAQLKGKEDALKKKINEINGLKKTVPFKSEADLDKRIERLRSEVESGTMKLVDEKKNLREISQLNHLRKNFGEISNTQSAIDVLKKEAAALREQLDDPESKKLNEQFVAARDSLNALRKKQDEFYTNQRALYAERDAAKAKCDEVYGQRKAMQREYDTAFRAWRDHERQQRAKRQEQIRQEREAREMQRRQATAQKKLEQASIPAFTEEILTCENLIKFLHGTPSEKKEQAASASTSSNLRPRNLAPRAVEPIVGGTVLNKSANDIDDVFSGLKKKTKKASKSNNSSSSDKLNLSLGTLQEFSFVGVEAPLNKSQNEKAVADLKAKIAYFKENQERVTKEKIAKVEKEINDLEAKFEAKKQKDAAKTQKTEETSEPSAESVEKPAEAAPAVVETAA</sequence>
<feature type="region of interest" description="Disordered" evidence="2">
    <location>
        <begin position="432"/>
        <end position="472"/>
    </location>
</feature>
<evidence type="ECO:0000256" key="1">
    <source>
        <dbReference type="SAM" id="Coils"/>
    </source>
</evidence>
<feature type="region of interest" description="Disordered" evidence="2">
    <location>
        <begin position="242"/>
        <end position="275"/>
    </location>
</feature>
<keyword evidence="1" id="KW-0175">Coiled coil</keyword>
<dbReference type="AlphaFoldDB" id="B6JVB7"/>
<dbReference type="InterPro" id="IPR039604">
    <property type="entry name" value="Bfr1"/>
</dbReference>
<feature type="compositionally biased region" description="Basic and acidic residues" evidence="2">
    <location>
        <begin position="242"/>
        <end position="265"/>
    </location>
</feature>
<dbReference type="EMBL" id="KE651166">
    <property type="protein sequence ID" value="EEB05318.1"/>
    <property type="molecule type" value="Genomic_DNA"/>
</dbReference>
<dbReference type="STRING" id="402676.B6JVB7"/>
<protein>
    <submittedName>
        <fullName evidence="3">MRNP complex</fullName>
    </submittedName>
</protein>
<dbReference type="GO" id="GO:0008298">
    <property type="term" value="P:intracellular mRNA localization"/>
    <property type="evidence" value="ECO:0000318"/>
    <property type="project" value="GO_Central"/>
</dbReference>
<feature type="region of interest" description="Disordered" evidence="2">
    <location>
        <begin position="303"/>
        <end position="323"/>
    </location>
</feature>
<organism evidence="3 4">
    <name type="scientific">Schizosaccharomyces japonicus (strain yFS275 / FY16936)</name>
    <name type="common">Fission yeast</name>
    <dbReference type="NCBI Taxonomy" id="402676"/>
    <lineage>
        <taxon>Eukaryota</taxon>
        <taxon>Fungi</taxon>
        <taxon>Dikarya</taxon>
        <taxon>Ascomycota</taxon>
        <taxon>Taphrinomycotina</taxon>
        <taxon>Schizosaccharomycetes</taxon>
        <taxon>Schizosaccharomycetales</taxon>
        <taxon>Schizosaccharomycetaceae</taxon>
        <taxon>Schizosaccharomyces</taxon>
    </lineage>
</organism>
<gene>
    <name evidence="3" type="ORF">SJAG_00324</name>
</gene>
<evidence type="ECO:0000313" key="3">
    <source>
        <dbReference type="EMBL" id="EEB05318.1"/>
    </source>
</evidence>
<dbReference type="Proteomes" id="UP000001744">
    <property type="component" value="Unassembled WGS sequence"/>
</dbReference>
<proteinExistence type="predicted"/>
<dbReference type="GeneID" id="7049636"/>
<dbReference type="eggNOG" id="ENOG502QRKP">
    <property type="taxonomic scope" value="Eukaryota"/>
</dbReference>
<feature type="coiled-coil region" evidence="1">
    <location>
        <begin position="150"/>
        <end position="196"/>
    </location>
</feature>
<feature type="compositionally biased region" description="Polar residues" evidence="2">
    <location>
        <begin position="308"/>
        <end position="317"/>
    </location>
</feature>
<keyword evidence="4" id="KW-1185">Reference proteome</keyword>
<evidence type="ECO:0000313" key="4">
    <source>
        <dbReference type="Proteomes" id="UP000001744"/>
    </source>
</evidence>
<dbReference type="GO" id="GO:0042175">
    <property type="term" value="C:nuclear outer membrane-endoplasmic reticulum membrane network"/>
    <property type="evidence" value="ECO:0000318"/>
    <property type="project" value="GO_Central"/>
</dbReference>
<dbReference type="VEuPathDB" id="FungiDB:SJAG_00324"/>
<reference evidence="3 4" key="1">
    <citation type="journal article" date="2011" name="Science">
        <title>Comparative functional genomics of the fission yeasts.</title>
        <authorList>
            <person name="Rhind N."/>
            <person name="Chen Z."/>
            <person name="Yassour M."/>
            <person name="Thompson D.A."/>
            <person name="Haas B.J."/>
            <person name="Habib N."/>
            <person name="Wapinski I."/>
            <person name="Roy S."/>
            <person name="Lin M.F."/>
            <person name="Heiman D.I."/>
            <person name="Young S.K."/>
            <person name="Furuya K."/>
            <person name="Guo Y."/>
            <person name="Pidoux A."/>
            <person name="Chen H.M."/>
            <person name="Robbertse B."/>
            <person name="Goldberg J.M."/>
            <person name="Aoki K."/>
            <person name="Bayne E.H."/>
            <person name="Berlin A.M."/>
            <person name="Desjardins C.A."/>
            <person name="Dobbs E."/>
            <person name="Dukaj L."/>
            <person name="Fan L."/>
            <person name="FitzGerald M.G."/>
            <person name="French C."/>
            <person name="Gujja S."/>
            <person name="Hansen K."/>
            <person name="Keifenheim D."/>
            <person name="Levin J.Z."/>
            <person name="Mosher R.A."/>
            <person name="Mueller C.A."/>
            <person name="Pfiffner J."/>
            <person name="Priest M."/>
            <person name="Russ C."/>
            <person name="Smialowska A."/>
            <person name="Swoboda P."/>
            <person name="Sykes S.M."/>
            <person name="Vaughn M."/>
            <person name="Vengrova S."/>
            <person name="Yoder R."/>
            <person name="Zeng Q."/>
            <person name="Allshire R."/>
            <person name="Baulcombe D."/>
            <person name="Birren B.W."/>
            <person name="Brown W."/>
            <person name="Ekwall K."/>
            <person name="Kellis M."/>
            <person name="Leatherwood J."/>
            <person name="Levin H."/>
            <person name="Margalit H."/>
            <person name="Martienssen R."/>
            <person name="Nieduszynski C.A."/>
            <person name="Spatafora J.W."/>
            <person name="Friedman N."/>
            <person name="Dalgaard J.Z."/>
            <person name="Baumann P."/>
            <person name="Niki H."/>
            <person name="Regev A."/>
            <person name="Nusbaum C."/>
        </authorList>
    </citation>
    <scope>NUCLEOTIDE SEQUENCE [LARGE SCALE GENOMIC DNA]</scope>
    <source>
        <strain evidence="4">yFS275 / FY16936</strain>
    </source>
</reference>
<name>B6JVB7_SCHJY</name>
<dbReference type="RefSeq" id="XP_002171611.1">
    <property type="nucleotide sequence ID" value="XM_002171575.2"/>
</dbReference>
<feature type="compositionally biased region" description="Basic and acidic residues" evidence="2">
    <location>
        <begin position="432"/>
        <end position="448"/>
    </location>
</feature>
<evidence type="ECO:0000256" key="2">
    <source>
        <dbReference type="SAM" id="MobiDB-lite"/>
    </source>
</evidence>
<dbReference type="PANTHER" id="PTHR31027:SF2">
    <property type="entry name" value="LEBERCILIN DOMAIN-CONTAINING PROTEIN"/>
    <property type="match status" value="1"/>
</dbReference>
<dbReference type="GO" id="GO:0005783">
    <property type="term" value="C:endoplasmic reticulum"/>
    <property type="evidence" value="ECO:0000318"/>
    <property type="project" value="GO_Central"/>
</dbReference>
<dbReference type="OMA" id="AHWKEDQ"/>
<dbReference type="JaponicusDB" id="SJAG_00324"/>
<feature type="compositionally biased region" description="Low complexity" evidence="2">
    <location>
        <begin position="462"/>
        <end position="472"/>
    </location>
</feature>
<dbReference type="GO" id="GO:1990904">
    <property type="term" value="C:ribonucleoprotein complex"/>
    <property type="evidence" value="ECO:0000318"/>
    <property type="project" value="GO_Central"/>
</dbReference>
<dbReference type="HOGENOM" id="CLU_023943_0_0_1"/>
<dbReference type="OrthoDB" id="2195113at2759"/>
<feature type="coiled-coil region" evidence="1">
    <location>
        <begin position="18"/>
        <end position="100"/>
    </location>
</feature>
<dbReference type="GO" id="GO:0003729">
    <property type="term" value="F:mRNA binding"/>
    <property type="evidence" value="ECO:0000318"/>
    <property type="project" value="GO_Central"/>
</dbReference>
<dbReference type="PANTHER" id="PTHR31027">
    <property type="entry name" value="NUCLEAR SEGREGATION PROTEIN BFR1"/>
    <property type="match status" value="1"/>
</dbReference>
<accession>B6JVB7</accession>